<accession>A0A0L7KLV1</accession>
<organism evidence="1 2">
    <name type="scientific">Operophtera brumata</name>
    <name type="common">Winter moth</name>
    <name type="synonym">Phalaena brumata</name>
    <dbReference type="NCBI Taxonomy" id="104452"/>
    <lineage>
        <taxon>Eukaryota</taxon>
        <taxon>Metazoa</taxon>
        <taxon>Ecdysozoa</taxon>
        <taxon>Arthropoda</taxon>
        <taxon>Hexapoda</taxon>
        <taxon>Insecta</taxon>
        <taxon>Pterygota</taxon>
        <taxon>Neoptera</taxon>
        <taxon>Endopterygota</taxon>
        <taxon>Lepidoptera</taxon>
        <taxon>Glossata</taxon>
        <taxon>Ditrysia</taxon>
        <taxon>Geometroidea</taxon>
        <taxon>Geometridae</taxon>
        <taxon>Larentiinae</taxon>
        <taxon>Operophtera</taxon>
    </lineage>
</organism>
<gene>
    <name evidence="1" type="ORF">OBRU01_23771</name>
</gene>
<evidence type="ECO:0000313" key="2">
    <source>
        <dbReference type="Proteomes" id="UP000037510"/>
    </source>
</evidence>
<evidence type="ECO:0000313" key="1">
    <source>
        <dbReference type="EMBL" id="KOB64278.1"/>
    </source>
</evidence>
<dbReference type="EMBL" id="JTDY01008947">
    <property type="protein sequence ID" value="KOB64278.1"/>
    <property type="molecule type" value="Genomic_DNA"/>
</dbReference>
<dbReference type="AlphaFoldDB" id="A0A0L7KLV1"/>
<proteinExistence type="predicted"/>
<keyword evidence="2" id="KW-1185">Reference proteome</keyword>
<comment type="caution">
    <text evidence="1">The sequence shown here is derived from an EMBL/GenBank/DDBJ whole genome shotgun (WGS) entry which is preliminary data.</text>
</comment>
<protein>
    <submittedName>
        <fullName evidence="1">Uncharacterized protein</fullName>
    </submittedName>
</protein>
<name>A0A0L7KLV1_OPEBR</name>
<sequence>MVQRTLFWNIEDMLEWLRANILSYHIIRHVALLLLFASASRSDYSLHRRATLSHNREVGHDLADIWLKNR</sequence>
<dbReference type="Proteomes" id="UP000037510">
    <property type="component" value="Unassembled WGS sequence"/>
</dbReference>
<reference evidence="1 2" key="1">
    <citation type="journal article" date="2015" name="Genome Biol. Evol.">
        <title>The genome of winter moth (Operophtera brumata) provides a genomic perspective on sexual dimorphism and phenology.</title>
        <authorList>
            <person name="Derks M.F."/>
            <person name="Smit S."/>
            <person name="Salis L."/>
            <person name="Schijlen E."/>
            <person name="Bossers A."/>
            <person name="Mateman C."/>
            <person name="Pijl A.S."/>
            <person name="de Ridder D."/>
            <person name="Groenen M.A."/>
            <person name="Visser M.E."/>
            <person name="Megens H.J."/>
        </authorList>
    </citation>
    <scope>NUCLEOTIDE SEQUENCE [LARGE SCALE GENOMIC DNA]</scope>
    <source>
        <strain evidence="1">WM2013NL</strain>
        <tissue evidence="1">Head and thorax</tissue>
    </source>
</reference>